<dbReference type="EMBL" id="JARK01001632">
    <property type="protein sequence ID" value="EYB85545.1"/>
    <property type="molecule type" value="Genomic_DNA"/>
</dbReference>
<dbReference type="PANTHER" id="PTHR46238:SF8">
    <property type="entry name" value="ENDONUCLEASE_EXONUCLEASE_PHOSPHATASE DOMAIN-CONTAINING PROTEIN"/>
    <property type="match status" value="1"/>
</dbReference>
<sequence length="109" mass="12464">MTNNFDEPFTIQIDDNDLRRSDYLKYSGSTLSADGSLVHEVVALVNAAWLKWRSTTGVLCDKNIPDRFKSKVYSAVVRYVTLYGAECWPAAKEVERRLIINVMETKMAR</sequence>
<accession>A0A016S4I4</accession>
<dbReference type="PANTHER" id="PTHR46238">
    <property type="entry name" value="REVERSE TRANSCRIPTASE DOMAIN-CONTAINING PROTEIN"/>
    <property type="match status" value="1"/>
</dbReference>
<evidence type="ECO:0000313" key="2">
    <source>
        <dbReference type="Proteomes" id="UP000024635"/>
    </source>
</evidence>
<protein>
    <submittedName>
        <fullName evidence="1">Uncharacterized protein</fullName>
    </submittedName>
</protein>
<organism evidence="1 2">
    <name type="scientific">Ancylostoma ceylanicum</name>
    <dbReference type="NCBI Taxonomy" id="53326"/>
    <lineage>
        <taxon>Eukaryota</taxon>
        <taxon>Metazoa</taxon>
        <taxon>Ecdysozoa</taxon>
        <taxon>Nematoda</taxon>
        <taxon>Chromadorea</taxon>
        <taxon>Rhabditida</taxon>
        <taxon>Rhabditina</taxon>
        <taxon>Rhabditomorpha</taxon>
        <taxon>Strongyloidea</taxon>
        <taxon>Ancylostomatidae</taxon>
        <taxon>Ancylostomatinae</taxon>
        <taxon>Ancylostoma</taxon>
    </lineage>
</organism>
<reference evidence="2" key="1">
    <citation type="journal article" date="2015" name="Nat. Genet.">
        <title>The genome and transcriptome of the zoonotic hookworm Ancylostoma ceylanicum identify infection-specific gene families.</title>
        <authorList>
            <person name="Schwarz E.M."/>
            <person name="Hu Y."/>
            <person name="Antoshechkin I."/>
            <person name="Miller M.M."/>
            <person name="Sternberg P.W."/>
            <person name="Aroian R.V."/>
        </authorList>
    </citation>
    <scope>NUCLEOTIDE SEQUENCE</scope>
    <source>
        <strain evidence="2">HY135</strain>
    </source>
</reference>
<name>A0A016S4I4_9BILA</name>
<evidence type="ECO:0000313" key="1">
    <source>
        <dbReference type="EMBL" id="EYB85545.1"/>
    </source>
</evidence>
<proteinExistence type="predicted"/>
<gene>
    <name evidence="1" type="primary">Acey_s0296.g1692</name>
    <name evidence="1" type="ORF">Y032_0296g1692</name>
</gene>
<dbReference type="Proteomes" id="UP000024635">
    <property type="component" value="Unassembled WGS sequence"/>
</dbReference>
<dbReference type="STRING" id="53326.A0A016S4I4"/>
<dbReference type="OrthoDB" id="5849210at2759"/>
<keyword evidence="2" id="KW-1185">Reference proteome</keyword>
<comment type="caution">
    <text evidence="1">The sequence shown here is derived from an EMBL/GenBank/DDBJ whole genome shotgun (WGS) entry which is preliminary data.</text>
</comment>
<dbReference type="AlphaFoldDB" id="A0A016S4I4"/>